<dbReference type="Proteomes" id="UP001162992">
    <property type="component" value="Chromosome 12"/>
</dbReference>
<dbReference type="EMBL" id="CM055103">
    <property type="protein sequence ID" value="KAJ7536821.1"/>
    <property type="molecule type" value="Genomic_DNA"/>
</dbReference>
<comment type="caution">
    <text evidence="1">The sequence shown here is derived from an EMBL/GenBank/DDBJ whole genome shotgun (WGS) entry which is preliminary data.</text>
</comment>
<name>A0ACC2C4A6_DIPCM</name>
<protein>
    <submittedName>
        <fullName evidence="1">Uncharacterized protein</fullName>
    </submittedName>
</protein>
<accession>A0ACC2C4A6</accession>
<sequence>MKELLTLQVGDFANFVGSHFWNFQDEVLGLAEDPNGDDVFWNSGLEMDTLYRIGETRHGVETYTPRLLALDLRGSLGAVRSCGSLYNKAPHGDSSSVTSWTGPISTFREEPITKNKFLQSLDEEHECLSDQSAKFFSVNQGSGQDHTYKQADQEIVQDLEDGVQFWTDYLKAHTHPSSLFEIQGAWNGVTPFQDFGCGRGWLSETTQAEEFQNRFRFFVEECDHLQGIQVIVDDSGGFSGVASDLLEGLMDDFGKSPFMLFTVRPPRIDVQSSSMKNSIVETLHDAVSFSKLSSLVDLVVPLQVPNFGRSELSRHLCIKESSFFHTSAVYAAAISNITLPFRMRNFGPSESYTLNIGSCDMGGMLRSLTWSSARKVAELATALPAPAVPGANESLDLTKLISLSPFGQSSVDESLSVEAIVFQGARLLGSKGRASIVDVVNSAYGSNRNRSKGVNFAHLAVSLCPLAIPLPFPKIFRSSVGHYGDILADGSIQKQVRSDVSSVPVVGRLKTSQVAIPYIKEKITDLQRFGISKASAGSSLLQQWGFPSEEACDLKESLLEMVAGFGGNMDTSTSDSD</sequence>
<gene>
    <name evidence="1" type="ORF">O6H91_12G083300</name>
</gene>
<reference evidence="2" key="1">
    <citation type="journal article" date="2024" name="Proc. Natl. Acad. Sci. U.S.A.">
        <title>Extraordinary preservation of gene collinearity over three hundred million years revealed in homosporous lycophytes.</title>
        <authorList>
            <person name="Li C."/>
            <person name="Wickell D."/>
            <person name="Kuo L.Y."/>
            <person name="Chen X."/>
            <person name="Nie B."/>
            <person name="Liao X."/>
            <person name="Peng D."/>
            <person name="Ji J."/>
            <person name="Jenkins J."/>
            <person name="Williams M."/>
            <person name="Shu S."/>
            <person name="Plott C."/>
            <person name="Barry K."/>
            <person name="Rajasekar S."/>
            <person name="Grimwood J."/>
            <person name="Han X."/>
            <person name="Sun S."/>
            <person name="Hou Z."/>
            <person name="He W."/>
            <person name="Dai G."/>
            <person name="Sun C."/>
            <person name="Schmutz J."/>
            <person name="Leebens-Mack J.H."/>
            <person name="Li F.W."/>
            <person name="Wang L."/>
        </authorList>
    </citation>
    <scope>NUCLEOTIDE SEQUENCE [LARGE SCALE GENOMIC DNA]</scope>
    <source>
        <strain evidence="2">cv. PW_Plant_1</strain>
    </source>
</reference>
<proteinExistence type="predicted"/>
<organism evidence="1 2">
    <name type="scientific">Diphasiastrum complanatum</name>
    <name type="common">Issler's clubmoss</name>
    <name type="synonym">Lycopodium complanatum</name>
    <dbReference type="NCBI Taxonomy" id="34168"/>
    <lineage>
        <taxon>Eukaryota</taxon>
        <taxon>Viridiplantae</taxon>
        <taxon>Streptophyta</taxon>
        <taxon>Embryophyta</taxon>
        <taxon>Tracheophyta</taxon>
        <taxon>Lycopodiopsida</taxon>
        <taxon>Lycopodiales</taxon>
        <taxon>Lycopodiaceae</taxon>
        <taxon>Lycopodioideae</taxon>
        <taxon>Diphasiastrum</taxon>
    </lineage>
</organism>
<evidence type="ECO:0000313" key="1">
    <source>
        <dbReference type="EMBL" id="KAJ7536821.1"/>
    </source>
</evidence>
<evidence type="ECO:0000313" key="2">
    <source>
        <dbReference type="Proteomes" id="UP001162992"/>
    </source>
</evidence>
<keyword evidence="2" id="KW-1185">Reference proteome</keyword>